<name>A0A4Z1JYE2_9HELO</name>
<keyword evidence="2" id="KW-1185">Reference proteome</keyword>
<protein>
    <submittedName>
        <fullName evidence="1">Uncharacterized protein</fullName>
    </submittedName>
</protein>
<sequence length="459" mass="52095">MSLSFEGLEPEEFQILEQEKIIGASINGKRKVSTGLLSPENSDGSTTSSLSSGSTTSIRVLHKGAASVGSFDLPESLECLALVEYLGYTRPKAAEIFTRWSARPDPDSNPYDLKDHALVELSNLEREPLRDFLDRPAEAMRRLGISEEMVNCMTAPEHKAMFETETLAAWLDIAMRSRYGTAMRYLDILKSQAIRTIRTKKGKKRGKIDGVFQPGGSTTTTNVALATSSASMSLESKFAGEMFPREHVTIVQTPPQDRPGFVTLYKGKSTGFDYQKPTTLIEENGNLNMQFLATYTGGDFNGQNLAWYWTREKETAECYRQWAARYDVHGETWIMQIQVPETFLQSVKIERLWYGYDWKQYLWYCKKMTRNSNLPDNLRKYATADVMEGYICKRHPSIVPKILKQDVQQKLTEDDCLVIGNGRKSTQTVFMNWEVVDRLEPLIRGNMYIEVHCAAVKQA</sequence>
<reference evidence="1 2" key="1">
    <citation type="submission" date="2017-12" db="EMBL/GenBank/DDBJ databases">
        <title>Comparative genomics of Botrytis spp.</title>
        <authorList>
            <person name="Valero-Jimenez C.A."/>
            <person name="Tapia P."/>
            <person name="Veloso J."/>
            <person name="Silva-Moreno E."/>
            <person name="Staats M."/>
            <person name="Valdes J.H."/>
            <person name="Van Kan J.A.L."/>
        </authorList>
    </citation>
    <scope>NUCLEOTIDE SEQUENCE [LARGE SCALE GENOMIC DNA]</scope>
    <source>
        <strain evidence="1 2">Be9601</strain>
    </source>
</reference>
<dbReference type="EMBL" id="PQXM01000049">
    <property type="protein sequence ID" value="TGO78921.1"/>
    <property type="molecule type" value="Genomic_DNA"/>
</dbReference>
<evidence type="ECO:0000313" key="1">
    <source>
        <dbReference type="EMBL" id="TGO78921.1"/>
    </source>
</evidence>
<dbReference type="STRING" id="278938.A0A4Z1JYE2"/>
<organism evidence="1 2">
    <name type="scientific">Botrytis elliptica</name>
    <dbReference type="NCBI Taxonomy" id="278938"/>
    <lineage>
        <taxon>Eukaryota</taxon>
        <taxon>Fungi</taxon>
        <taxon>Dikarya</taxon>
        <taxon>Ascomycota</taxon>
        <taxon>Pezizomycotina</taxon>
        <taxon>Leotiomycetes</taxon>
        <taxon>Helotiales</taxon>
        <taxon>Sclerotiniaceae</taxon>
        <taxon>Botrytis</taxon>
    </lineage>
</organism>
<comment type="caution">
    <text evidence="1">The sequence shown here is derived from an EMBL/GenBank/DDBJ whole genome shotgun (WGS) entry which is preliminary data.</text>
</comment>
<dbReference type="Proteomes" id="UP000297229">
    <property type="component" value="Unassembled WGS sequence"/>
</dbReference>
<dbReference type="OrthoDB" id="5429780at2759"/>
<gene>
    <name evidence="1" type="ORF">BELL_0049g00030</name>
</gene>
<proteinExistence type="predicted"/>
<dbReference type="AlphaFoldDB" id="A0A4Z1JYE2"/>
<evidence type="ECO:0000313" key="2">
    <source>
        <dbReference type="Proteomes" id="UP000297229"/>
    </source>
</evidence>
<accession>A0A4Z1JYE2</accession>